<dbReference type="GO" id="GO:0016020">
    <property type="term" value="C:membrane"/>
    <property type="evidence" value="ECO:0007669"/>
    <property type="project" value="UniProtKB-SubCell"/>
</dbReference>
<evidence type="ECO:0000256" key="7">
    <source>
        <dbReference type="SAM" id="Phobius"/>
    </source>
</evidence>
<reference evidence="8" key="1">
    <citation type="submission" date="2021-08" db="EMBL/GenBank/DDBJ databases">
        <title>WGS assembly of Ceratopteris richardii.</title>
        <authorList>
            <person name="Marchant D.B."/>
            <person name="Chen G."/>
            <person name="Jenkins J."/>
            <person name="Shu S."/>
            <person name="Leebens-Mack J."/>
            <person name="Grimwood J."/>
            <person name="Schmutz J."/>
            <person name="Soltis P."/>
            <person name="Soltis D."/>
            <person name="Chen Z.-H."/>
        </authorList>
    </citation>
    <scope>NUCLEOTIDE SEQUENCE</scope>
    <source>
        <strain evidence="8">Whitten #5841</strain>
        <tissue evidence="8">Leaf</tissue>
    </source>
</reference>
<evidence type="ECO:0000256" key="6">
    <source>
        <dbReference type="RuleBase" id="RU000477"/>
    </source>
</evidence>
<evidence type="ECO:0000256" key="1">
    <source>
        <dbReference type="ARBA" id="ARBA00004141"/>
    </source>
</evidence>
<evidence type="ECO:0000256" key="4">
    <source>
        <dbReference type="ARBA" id="ARBA00022989"/>
    </source>
</evidence>
<dbReference type="Proteomes" id="UP000825935">
    <property type="component" value="Chromosome 13"/>
</dbReference>
<feature type="transmembrane region" description="Helical" evidence="7">
    <location>
        <begin position="197"/>
        <end position="215"/>
    </location>
</feature>
<dbReference type="SUPFAM" id="SSF81338">
    <property type="entry name" value="Aquaporin-like"/>
    <property type="match status" value="1"/>
</dbReference>
<dbReference type="AlphaFoldDB" id="A0A8T2TIW6"/>
<comment type="similarity">
    <text evidence="6">Belongs to the MIP/aquaporin (TC 1.A.8) family.</text>
</comment>
<dbReference type="OrthoDB" id="3222at2759"/>
<dbReference type="PANTHER" id="PTHR45724:SF13">
    <property type="entry name" value="AQUAPORIN NIP1-1-RELATED"/>
    <property type="match status" value="1"/>
</dbReference>
<organism evidence="8 9">
    <name type="scientific">Ceratopteris richardii</name>
    <name type="common">Triangle waterfern</name>
    <dbReference type="NCBI Taxonomy" id="49495"/>
    <lineage>
        <taxon>Eukaryota</taxon>
        <taxon>Viridiplantae</taxon>
        <taxon>Streptophyta</taxon>
        <taxon>Embryophyta</taxon>
        <taxon>Tracheophyta</taxon>
        <taxon>Polypodiopsida</taxon>
        <taxon>Polypodiidae</taxon>
        <taxon>Polypodiales</taxon>
        <taxon>Pteridineae</taxon>
        <taxon>Pteridaceae</taxon>
        <taxon>Parkerioideae</taxon>
        <taxon>Ceratopteris</taxon>
    </lineage>
</organism>
<dbReference type="InterPro" id="IPR022357">
    <property type="entry name" value="MIP_CS"/>
</dbReference>
<keyword evidence="4 7" id="KW-1133">Transmembrane helix</keyword>
<keyword evidence="9" id="KW-1185">Reference proteome</keyword>
<sequence>MVVEQAINIVTFRSPLAEIYCFSYSFDVPQAHSNVYFDSFSPSLKIEFALTRDCLTSVAPIKNVCVGELMCVSSFCALAQVGAELISTYILVFAGCGAAMVDEKSSGSITHFGVATSFGLVVMIMIYSVGHISGAHMNPAVTLAFATVRHFPWAHVPAYIGAQVVASISASFSLRLILGGVAKIGATLPAGSDVQSLAMEVITSYILMFVVSAVATDTRAIGELAGLAVGSAVFLDAIFAGPISGASMNPARSIGPAVASYDFKSLWVYILGPILGCLLGAWSYTMIKLPEQPQDLVNITNSKSFKSSRRR</sequence>
<evidence type="ECO:0000256" key="5">
    <source>
        <dbReference type="ARBA" id="ARBA00023136"/>
    </source>
</evidence>
<dbReference type="EMBL" id="CM035418">
    <property type="protein sequence ID" value="KAH7421375.1"/>
    <property type="molecule type" value="Genomic_DNA"/>
</dbReference>
<dbReference type="PRINTS" id="PR00783">
    <property type="entry name" value="MINTRINSICP"/>
</dbReference>
<evidence type="ECO:0000256" key="3">
    <source>
        <dbReference type="ARBA" id="ARBA00022692"/>
    </source>
</evidence>
<dbReference type="PROSITE" id="PS00221">
    <property type="entry name" value="MIP"/>
    <property type="match status" value="1"/>
</dbReference>
<feature type="transmembrane region" description="Helical" evidence="7">
    <location>
        <begin position="227"/>
        <end position="246"/>
    </location>
</feature>
<dbReference type="InterPro" id="IPR023271">
    <property type="entry name" value="Aquaporin-like"/>
</dbReference>
<proteinExistence type="inferred from homology"/>
<comment type="subcellular location">
    <subcellularLocation>
        <location evidence="1">Membrane</location>
        <topology evidence="1">Multi-pass membrane protein</topology>
    </subcellularLocation>
</comment>
<gene>
    <name evidence="8" type="ORF">KP509_13G054100</name>
</gene>
<dbReference type="PANTHER" id="PTHR45724">
    <property type="entry name" value="AQUAPORIN NIP2-1"/>
    <property type="match status" value="1"/>
</dbReference>
<comment type="caution">
    <text evidence="8">The sequence shown here is derived from an EMBL/GenBank/DDBJ whole genome shotgun (WGS) entry which is preliminary data.</text>
</comment>
<dbReference type="NCBIfam" id="TIGR00861">
    <property type="entry name" value="MIP"/>
    <property type="match status" value="1"/>
</dbReference>
<dbReference type="Gene3D" id="1.20.1080.10">
    <property type="entry name" value="Glycerol uptake facilitator protein"/>
    <property type="match status" value="1"/>
</dbReference>
<name>A0A8T2TIW6_CERRI</name>
<evidence type="ECO:0000256" key="2">
    <source>
        <dbReference type="ARBA" id="ARBA00022448"/>
    </source>
</evidence>
<evidence type="ECO:0000313" key="9">
    <source>
        <dbReference type="Proteomes" id="UP000825935"/>
    </source>
</evidence>
<feature type="transmembrane region" description="Helical" evidence="7">
    <location>
        <begin position="109"/>
        <end position="129"/>
    </location>
</feature>
<keyword evidence="2 6" id="KW-0813">Transport</keyword>
<dbReference type="InterPro" id="IPR034294">
    <property type="entry name" value="Aquaporin_transptr"/>
</dbReference>
<dbReference type="GO" id="GO:0015267">
    <property type="term" value="F:channel activity"/>
    <property type="evidence" value="ECO:0007669"/>
    <property type="project" value="InterPro"/>
</dbReference>
<dbReference type="CDD" id="cd00333">
    <property type="entry name" value="MIP"/>
    <property type="match status" value="1"/>
</dbReference>
<dbReference type="Pfam" id="PF00230">
    <property type="entry name" value="MIP"/>
    <property type="match status" value="1"/>
</dbReference>
<accession>A0A8T2TIW6</accession>
<keyword evidence="3 6" id="KW-0812">Transmembrane</keyword>
<feature type="transmembrane region" description="Helical" evidence="7">
    <location>
        <begin position="266"/>
        <end position="284"/>
    </location>
</feature>
<keyword evidence="5 7" id="KW-0472">Membrane</keyword>
<evidence type="ECO:0000313" key="8">
    <source>
        <dbReference type="EMBL" id="KAH7421375.1"/>
    </source>
</evidence>
<protein>
    <submittedName>
        <fullName evidence="8">Uncharacterized protein</fullName>
    </submittedName>
</protein>
<dbReference type="InterPro" id="IPR000425">
    <property type="entry name" value="MIP"/>
</dbReference>